<dbReference type="InterPro" id="IPR036390">
    <property type="entry name" value="WH_DNA-bd_sf"/>
</dbReference>
<dbReference type="Gene3D" id="1.10.10.10">
    <property type="entry name" value="Winged helix-like DNA-binding domain superfamily/Winged helix DNA-binding domain"/>
    <property type="match status" value="1"/>
</dbReference>
<dbReference type="Gene3D" id="3.40.190.290">
    <property type="match status" value="1"/>
</dbReference>
<reference evidence="6 7" key="1">
    <citation type="submission" date="2017-02" db="EMBL/GenBank/DDBJ databases">
        <authorList>
            <person name="Peterson S.W."/>
        </authorList>
    </citation>
    <scope>NUCLEOTIDE SEQUENCE [LARGE SCALE GENOMIC DNA]</scope>
    <source>
        <strain evidence="6 7">USBA 369</strain>
    </source>
</reference>
<evidence type="ECO:0000259" key="5">
    <source>
        <dbReference type="PROSITE" id="PS50931"/>
    </source>
</evidence>
<evidence type="ECO:0000256" key="3">
    <source>
        <dbReference type="ARBA" id="ARBA00023125"/>
    </source>
</evidence>
<dbReference type="Proteomes" id="UP000190135">
    <property type="component" value="Unassembled WGS sequence"/>
</dbReference>
<dbReference type="InterPro" id="IPR000847">
    <property type="entry name" value="LysR_HTH_N"/>
</dbReference>
<name>A0A1T4QN11_9HYPH</name>
<dbReference type="Pfam" id="PF03466">
    <property type="entry name" value="LysR_substrate"/>
    <property type="match status" value="1"/>
</dbReference>
<sequence>MHDLNDLYYFEAVVRNGGFSAAARDIGVSKSILSRRVREMEDELGIRLIDRSNRLFKVTEIGQQIYERCRAAVGEMARAQEIAAAMTEEPRGDLTVTCPPGRCADIVSTVVLEMMERYERLRIHLIVSAQRFNIIEDNIDVAIRGGPLQRPGELDLVVKRVLDMSSGLVASPELIGRLGEPKDPVELISYPTIGRRASAGTETWELRRDDGEQRAVRVAPRMSSTDLVVHLKAAEHSGGIAFLPDFIACHRVRAGTLVRVLPEWKGLDGSLHIAFPSRRGMLPAVREFIDAIHPRLVAAFREPYGNLAESEIELASSSAGFAPLSDASLTPTPVVPLAKA</sequence>
<accession>A0A1T4QN11</accession>
<dbReference type="GO" id="GO:0003700">
    <property type="term" value="F:DNA-binding transcription factor activity"/>
    <property type="evidence" value="ECO:0007669"/>
    <property type="project" value="InterPro"/>
</dbReference>
<protein>
    <submittedName>
        <fullName evidence="6">Transcriptional regulator, LysR family</fullName>
    </submittedName>
</protein>
<feature type="domain" description="HTH lysR-type" evidence="5">
    <location>
        <begin position="1"/>
        <end position="59"/>
    </location>
</feature>
<keyword evidence="2" id="KW-0805">Transcription regulation</keyword>
<dbReference type="FunFam" id="1.10.10.10:FF:000001">
    <property type="entry name" value="LysR family transcriptional regulator"/>
    <property type="match status" value="1"/>
</dbReference>
<keyword evidence="4" id="KW-0804">Transcription</keyword>
<dbReference type="Pfam" id="PF00126">
    <property type="entry name" value="HTH_1"/>
    <property type="match status" value="1"/>
</dbReference>
<dbReference type="PANTHER" id="PTHR30537:SF31">
    <property type="entry name" value="TRANSCRIPTIONAL REGULATOR, LYSR FAMILY"/>
    <property type="match status" value="1"/>
</dbReference>
<evidence type="ECO:0000256" key="1">
    <source>
        <dbReference type="ARBA" id="ARBA00009437"/>
    </source>
</evidence>
<gene>
    <name evidence="6" type="ORF">SAMN05428963_105129</name>
</gene>
<evidence type="ECO:0000256" key="4">
    <source>
        <dbReference type="ARBA" id="ARBA00023163"/>
    </source>
</evidence>
<dbReference type="STRING" id="1365950.SAMN05428963_105129"/>
<dbReference type="PROSITE" id="PS50931">
    <property type="entry name" value="HTH_LYSR"/>
    <property type="match status" value="1"/>
</dbReference>
<comment type="similarity">
    <text evidence="1">Belongs to the LysR transcriptional regulatory family.</text>
</comment>
<proteinExistence type="inferred from homology"/>
<keyword evidence="3" id="KW-0238">DNA-binding</keyword>
<dbReference type="InterPro" id="IPR036388">
    <property type="entry name" value="WH-like_DNA-bd_sf"/>
</dbReference>
<dbReference type="PANTHER" id="PTHR30537">
    <property type="entry name" value="HTH-TYPE TRANSCRIPTIONAL REGULATOR"/>
    <property type="match status" value="1"/>
</dbReference>
<dbReference type="EMBL" id="FUXL01000005">
    <property type="protein sequence ID" value="SKA04841.1"/>
    <property type="molecule type" value="Genomic_DNA"/>
</dbReference>
<dbReference type="InterPro" id="IPR058163">
    <property type="entry name" value="LysR-type_TF_proteobact-type"/>
</dbReference>
<evidence type="ECO:0000256" key="2">
    <source>
        <dbReference type="ARBA" id="ARBA00023015"/>
    </source>
</evidence>
<dbReference type="GO" id="GO:0006351">
    <property type="term" value="P:DNA-templated transcription"/>
    <property type="evidence" value="ECO:0007669"/>
    <property type="project" value="TreeGrafter"/>
</dbReference>
<organism evidence="6 7">
    <name type="scientific">Consotaella salsifontis</name>
    <dbReference type="NCBI Taxonomy" id="1365950"/>
    <lineage>
        <taxon>Bacteria</taxon>
        <taxon>Pseudomonadati</taxon>
        <taxon>Pseudomonadota</taxon>
        <taxon>Alphaproteobacteria</taxon>
        <taxon>Hyphomicrobiales</taxon>
        <taxon>Aurantimonadaceae</taxon>
        <taxon>Consotaella</taxon>
    </lineage>
</organism>
<evidence type="ECO:0000313" key="6">
    <source>
        <dbReference type="EMBL" id="SKA04841.1"/>
    </source>
</evidence>
<dbReference type="RefSeq" id="WP_078708038.1">
    <property type="nucleotide sequence ID" value="NZ_FUXL01000005.1"/>
</dbReference>
<dbReference type="SUPFAM" id="SSF46785">
    <property type="entry name" value="Winged helix' DNA-binding domain"/>
    <property type="match status" value="1"/>
</dbReference>
<dbReference type="SUPFAM" id="SSF53850">
    <property type="entry name" value="Periplasmic binding protein-like II"/>
    <property type="match status" value="1"/>
</dbReference>
<evidence type="ECO:0000313" key="7">
    <source>
        <dbReference type="Proteomes" id="UP000190135"/>
    </source>
</evidence>
<dbReference type="GO" id="GO:0043565">
    <property type="term" value="F:sequence-specific DNA binding"/>
    <property type="evidence" value="ECO:0007669"/>
    <property type="project" value="TreeGrafter"/>
</dbReference>
<keyword evidence="7" id="KW-1185">Reference proteome</keyword>
<dbReference type="InterPro" id="IPR005119">
    <property type="entry name" value="LysR_subst-bd"/>
</dbReference>
<dbReference type="OrthoDB" id="9786526at2"/>
<dbReference type="AlphaFoldDB" id="A0A1T4QN11"/>